<dbReference type="AlphaFoldDB" id="A0A6A6BX11"/>
<dbReference type="OrthoDB" id="424610at2759"/>
<evidence type="ECO:0000313" key="3">
    <source>
        <dbReference type="Proteomes" id="UP000799537"/>
    </source>
</evidence>
<dbReference type="RefSeq" id="XP_033660263.1">
    <property type="nucleotide sequence ID" value="XM_033809775.1"/>
</dbReference>
<accession>A0A6A6BX11</accession>
<proteinExistence type="predicted"/>
<name>A0A6A6BX11_ZASCE</name>
<feature type="region of interest" description="Disordered" evidence="1">
    <location>
        <begin position="1"/>
        <end position="50"/>
    </location>
</feature>
<evidence type="ECO:0000313" key="2">
    <source>
        <dbReference type="EMBL" id="KAF2159374.1"/>
    </source>
</evidence>
<sequence>MSNIPQTPSLTPSSALSPSLITSSNPSSNSPLTSTQSSAQSITSSSSDLSSFSSTVYSVTPAQVPTASTSYEACPTQTQDICGSQNQGTTCSSTNGTAYNINCGIAYVGTEVDESDVNYPPPRTSSRSATATGRKRALSGAEWTFDYCQETCDWTPNCVAINWVNDNCNLLQNVTGYREMPDAMRGRPVAVYTPPAPEPSHFDAMKIFMSDAIPSACRRWVVTGTYTLSATR</sequence>
<keyword evidence="3" id="KW-1185">Reference proteome</keyword>
<feature type="compositionally biased region" description="Low complexity" evidence="1">
    <location>
        <begin position="7"/>
        <end position="50"/>
    </location>
</feature>
<dbReference type="EMBL" id="ML993638">
    <property type="protein sequence ID" value="KAF2159374.1"/>
    <property type="molecule type" value="Genomic_DNA"/>
</dbReference>
<dbReference type="Proteomes" id="UP000799537">
    <property type="component" value="Unassembled WGS sequence"/>
</dbReference>
<gene>
    <name evidence="2" type="ORF">M409DRAFT_30125</name>
</gene>
<reference evidence="2" key="1">
    <citation type="journal article" date="2020" name="Stud. Mycol.">
        <title>101 Dothideomycetes genomes: a test case for predicting lifestyles and emergence of pathogens.</title>
        <authorList>
            <person name="Haridas S."/>
            <person name="Albert R."/>
            <person name="Binder M."/>
            <person name="Bloem J."/>
            <person name="Labutti K."/>
            <person name="Salamov A."/>
            <person name="Andreopoulos B."/>
            <person name="Baker S."/>
            <person name="Barry K."/>
            <person name="Bills G."/>
            <person name="Bluhm B."/>
            <person name="Cannon C."/>
            <person name="Castanera R."/>
            <person name="Culley D."/>
            <person name="Daum C."/>
            <person name="Ezra D."/>
            <person name="Gonzalez J."/>
            <person name="Henrissat B."/>
            <person name="Kuo A."/>
            <person name="Liang C."/>
            <person name="Lipzen A."/>
            <person name="Lutzoni F."/>
            <person name="Magnuson J."/>
            <person name="Mondo S."/>
            <person name="Nolan M."/>
            <person name="Ohm R."/>
            <person name="Pangilinan J."/>
            <person name="Park H.-J."/>
            <person name="Ramirez L."/>
            <person name="Alfaro M."/>
            <person name="Sun H."/>
            <person name="Tritt A."/>
            <person name="Yoshinaga Y."/>
            <person name="Zwiers L.-H."/>
            <person name="Turgeon B."/>
            <person name="Goodwin S."/>
            <person name="Spatafora J."/>
            <person name="Crous P."/>
            <person name="Grigoriev I."/>
        </authorList>
    </citation>
    <scope>NUCLEOTIDE SEQUENCE</scope>
    <source>
        <strain evidence="2">ATCC 36951</strain>
    </source>
</reference>
<organism evidence="2 3">
    <name type="scientific">Zasmidium cellare ATCC 36951</name>
    <dbReference type="NCBI Taxonomy" id="1080233"/>
    <lineage>
        <taxon>Eukaryota</taxon>
        <taxon>Fungi</taxon>
        <taxon>Dikarya</taxon>
        <taxon>Ascomycota</taxon>
        <taxon>Pezizomycotina</taxon>
        <taxon>Dothideomycetes</taxon>
        <taxon>Dothideomycetidae</taxon>
        <taxon>Mycosphaerellales</taxon>
        <taxon>Mycosphaerellaceae</taxon>
        <taxon>Zasmidium</taxon>
    </lineage>
</organism>
<protein>
    <submittedName>
        <fullName evidence="2">Uncharacterized protein</fullName>
    </submittedName>
</protein>
<dbReference type="GeneID" id="54563047"/>
<evidence type="ECO:0000256" key="1">
    <source>
        <dbReference type="SAM" id="MobiDB-lite"/>
    </source>
</evidence>